<feature type="disulfide bond" description="Redox-active" evidence="6">
    <location>
        <begin position="270"/>
        <end position="273"/>
    </location>
</feature>
<dbReference type="Pfam" id="PF01430">
    <property type="entry name" value="HSP33"/>
    <property type="match status" value="1"/>
</dbReference>
<keyword evidence="5 6" id="KW-0676">Redox-active center</keyword>
<evidence type="ECO:0000256" key="1">
    <source>
        <dbReference type="ARBA" id="ARBA00022490"/>
    </source>
</evidence>
<dbReference type="GO" id="GO:0044183">
    <property type="term" value="F:protein folding chaperone"/>
    <property type="evidence" value="ECO:0007669"/>
    <property type="project" value="TreeGrafter"/>
</dbReference>
<dbReference type="PANTHER" id="PTHR30111">
    <property type="entry name" value="33 KDA CHAPERONIN"/>
    <property type="match status" value="1"/>
</dbReference>
<dbReference type="SUPFAM" id="SSF64397">
    <property type="entry name" value="Hsp33 domain"/>
    <property type="match status" value="1"/>
</dbReference>
<evidence type="ECO:0000256" key="4">
    <source>
        <dbReference type="ARBA" id="ARBA00023186"/>
    </source>
</evidence>
<feature type="disulfide bond" description="Redox-active" evidence="6">
    <location>
        <begin position="237"/>
        <end position="239"/>
    </location>
</feature>
<dbReference type="NCBIfam" id="NF001033">
    <property type="entry name" value="PRK00114.1"/>
    <property type="match status" value="1"/>
</dbReference>
<dbReference type="GO" id="GO:0051082">
    <property type="term" value="F:unfolded protein binding"/>
    <property type="evidence" value="ECO:0007669"/>
    <property type="project" value="UniProtKB-UniRule"/>
</dbReference>
<dbReference type="GO" id="GO:0042026">
    <property type="term" value="P:protein refolding"/>
    <property type="evidence" value="ECO:0007669"/>
    <property type="project" value="TreeGrafter"/>
</dbReference>
<comment type="function">
    <text evidence="6">Redox regulated molecular chaperone. Protects both thermally unfolding and oxidatively damaged proteins from irreversible aggregation. Plays an important role in the bacterial defense system toward oxidative stress.</text>
</comment>
<dbReference type="Gene3D" id="3.55.30.10">
    <property type="entry name" value="Hsp33 domain"/>
    <property type="match status" value="1"/>
</dbReference>
<reference evidence="7 8" key="1">
    <citation type="submission" date="2016-11" db="EMBL/GenBank/DDBJ databases">
        <authorList>
            <person name="Jaros S."/>
            <person name="Januszkiewicz K."/>
            <person name="Wedrychowicz H."/>
        </authorList>
    </citation>
    <scope>NUCLEOTIDE SEQUENCE [LARGE SCALE GENOMIC DNA]</scope>
    <source>
        <strain evidence="7 8">DSM 19022</strain>
    </source>
</reference>
<evidence type="ECO:0000256" key="6">
    <source>
        <dbReference type="HAMAP-Rule" id="MF_00117"/>
    </source>
</evidence>
<dbReference type="EMBL" id="FQZS01000016">
    <property type="protein sequence ID" value="SHJ11242.1"/>
    <property type="molecule type" value="Genomic_DNA"/>
</dbReference>
<dbReference type="InterPro" id="IPR000397">
    <property type="entry name" value="Heat_shock_Hsp33"/>
</dbReference>
<sequence>MKDILLRCASVDGSIRLFCCTTINIVEEARLIHNTYPVTTAALGRMLTAGSMMGTMLKSEKDQITLQINGRGPAGSIVVVSDITGDVRGYIANPYVDIPLNDIGKLDVGGVVGKNGVFTVIKDLGLKEPYIGQVPIISGEIGEDLASYFASSEQTPTAVALGVRIAQDGKVDSAGGFIVQVMPEANDHTIDLLENNVSNIKSVTDIISDRGIEGLIEIVMKDIEYTIHEKKEIKYRCNCNRDRLEKALVALGSKEIKEIIDDQGQAELICHFCNKKYQFNKEQLQEILKKIIQD</sequence>
<dbReference type="PANTHER" id="PTHR30111:SF1">
    <property type="entry name" value="33 KDA CHAPERONIN"/>
    <property type="match status" value="1"/>
</dbReference>
<dbReference type="InterPro" id="IPR016154">
    <property type="entry name" value="Heat_shock_Hsp33_C"/>
</dbReference>
<dbReference type="GO" id="GO:0005737">
    <property type="term" value="C:cytoplasm"/>
    <property type="evidence" value="ECO:0007669"/>
    <property type="project" value="UniProtKB-SubCell"/>
</dbReference>
<keyword evidence="1 6" id="KW-0963">Cytoplasm</keyword>
<accession>A0A1M6GMV2</accession>
<dbReference type="CDD" id="cd00498">
    <property type="entry name" value="Hsp33"/>
    <property type="match status" value="1"/>
</dbReference>
<dbReference type="STRING" id="1122184.SAMN02745176_02433"/>
<comment type="PTM">
    <text evidence="6">Under oxidizing conditions two disulfide bonds are formed involving the reactive cysteines. Under reducing conditions zinc is bound to the reactive cysteines and the protein is inactive.</text>
</comment>
<keyword evidence="8" id="KW-1185">Reference proteome</keyword>
<dbReference type="PIRSF" id="PIRSF005261">
    <property type="entry name" value="Heat_shock_Hsp33"/>
    <property type="match status" value="1"/>
</dbReference>
<dbReference type="RefSeq" id="WP_073026471.1">
    <property type="nucleotide sequence ID" value="NZ_FQZS01000016.1"/>
</dbReference>
<evidence type="ECO:0000256" key="3">
    <source>
        <dbReference type="ARBA" id="ARBA00023157"/>
    </source>
</evidence>
<gene>
    <name evidence="6" type="primary">hslO</name>
    <name evidence="7" type="ORF">SAMN02745176_02433</name>
</gene>
<comment type="subcellular location">
    <subcellularLocation>
        <location evidence="6">Cytoplasm</location>
    </subcellularLocation>
</comment>
<proteinExistence type="inferred from homology"/>
<protein>
    <recommendedName>
        <fullName evidence="6">33 kDa chaperonin</fullName>
    </recommendedName>
    <alternativeName>
        <fullName evidence="6">Heat shock protein 33 homolog</fullName>
        <shortName evidence="6">HSP33</shortName>
    </alternativeName>
</protein>
<evidence type="ECO:0000313" key="7">
    <source>
        <dbReference type="EMBL" id="SHJ11242.1"/>
    </source>
</evidence>
<evidence type="ECO:0000256" key="5">
    <source>
        <dbReference type="ARBA" id="ARBA00023284"/>
    </source>
</evidence>
<keyword evidence="4 6" id="KW-0143">Chaperone</keyword>
<dbReference type="Proteomes" id="UP000184442">
    <property type="component" value="Unassembled WGS sequence"/>
</dbReference>
<name>A0A1M6GMV2_9FIRM</name>
<comment type="similarity">
    <text evidence="6">Belongs to the HSP33 family.</text>
</comment>
<dbReference type="InterPro" id="IPR016153">
    <property type="entry name" value="Heat_shock_Hsp33_N"/>
</dbReference>
<dbReference type="HAMAP" id="MF_00117">
    <property type="entry name" value="HslO"/>
    <property type="match status" value="1"/>
</dbReference>
<keyword evidence="3 6" id="KW-1015">Disulfide bond</keyword>
<keyword evidence="2 6" id="KW-0862">Zinc</keyword>
<dbReference type="OrthoDB" id="9776534at2"/>
<dbReference type="Gene3D" id="3.90.1280.10">
    <property type="entry name" value="HSP33 redox switch-like"/>
    <property type="match status" value="1"/>
</dbReference>
<organism evidence="7 8">
    <name type="scientific">Lutispora thermophila DSM 19022</name>
    <dbReference type="NCBI Taxonomy" id="1122184"/>
    <lineage>
        <taxon>Bacteria</taxon>
        <taxon>Bacillati</taxon>
        <taxon>Bacillota</taxon>
        <taxon>Clostridia</taxon>
        <taxon>Lutisporales</taxon>
        <taxon>Lutisporaceae</taxon>
        <taxon>Lutispora</taxon>
    </lineage>
</organism>
<dbReference type="SUPFAM" id="SSF118352">
    <property type="entry name" value="HSP33 redox switch-like"/>
    <property type="match status" value="1"/>
</dbReference>
<evidence type="ECO:0000313" key="8">
    <source>
        <dbReference type="Proteomes" id="UP000184442"/>
    </source>
</evidence>
<evidence type="ECO:0000256" key="2">
    <source>
        <dbReference type="ARBA" id="ARBA00022833"/>
    </source>
</evidence>
<dbReference type="AlphaFoldDB" id="A0A1M6GMV2"/>